<name>A0A521F0Y8_9RHOB</name>
<dbReference type="AlphaFoldDB" id="A0A521F0Y8"/>
<dbReference type="RefSeq" id="WP_142664197.1">
    <property type="nucleotide sequence ID" value="NZ_FXTK01000017.1"/>
</dbReference>
<protein>
    <submittedName>
        <fullName evidence="1">Uncharacterized protein</fullName>
    </submittedName>
</protein>
<proteinExistence type="predicted"/>
<keyword evidence="2" id="KW-1185">Reference proteome</keyword>
<gene>
    <name evidence="1" type="ORF">SAMN06265221_11748</name>
</gene>
<sequence>MRISITFRGDSDLNPAIRRGIETAILTPAEAETCVWIGNRLTYRTRRPPEEVMSDWEIHGFGTNDFASVHIAPWVERRSSEPWPFRERRIHR</sequence>
<reference evidence="1 2" key="1">
    <citation type="submission" date="2017-05" db="EMBL/GenBank/DDBJ databases">
        <authorList>
            <person name="Varghese N."/>
            <person name="Submissions S."/>
        </authorList>
    </citation>
    <scope>NUCLEOTIDE SEQUENCE [LARGE SCALE GENOMIC DNA]</scope>
    <source>
        <strain evidence="1 2">DSM 100094</strain>
    </source>
</reference>
<organism evidence="1 2">
    <name type="scientific">Paracoccus laeviglucosivorans</name>
    <dbReference type="NCBI Taxonomy" id="1197861"/>
    <lineage>
        <taxon>Bacteria</taxon>
        <taxon>Pseudomonadati</taxon>
        <taxon>Pseudomonadota</taxon>
        <taxon>Alphaproteobacteria</taxon>
        <taxon>Rhodobacterales</taxon>
        <taxon>Paracoccaceae</taxon>
        <taxon>Paracoccus</taxon>
    </lineage>
</organism>
<dbReference type="OrthoDB" id="9778250at2"/>
<accession>A0A521F0Y8</accession>
<evidence type="ECO:0000313" key="2">
    <source>
        <dbReference type="Proteomes" id="UP000319014"/>
    </source>
</evidence>
<dbReference type="Proteomes" id="UP000319014">
    <property type="component" value="Unassembled WGS sequence"/>
</dbReference>
<dbReference type="EMBL" id="FXTK01000017">
    <property type="protein sequence ID" value="SMO89874.1"/>
    <property type="molecule type" value="Genomic_DNA"/>
</dbReference>
<evidence type="ECO:0000313" key="1">
    <source>
        <dbReference type="EMBL" id="SMO89874.1"/>
    </source>
</evidence>